<dbReference type="PANTHER" id="PTHR42723:SF1">
    <property type="entry name" value="CHLOROPHYLL SYNTHASE, CHLOROPLASTIC"/>
    <property type="match status" value="1"/>
</dbReference>
<keyword evidence="3 5" id="KW-1133">Transmembrane helix</keyword>
<keyword evidence="4 5" id="KW-0472">Membrane</keyword>
<dbReference type="GO" id="GO:0016765">
    <property type="term" value="F:transferase activity, transferring alkyl or aryl (other than methyl) groups"/>
    <property type="evidence" value="ECO:0007669"/>
    <property type="project" value="InterPro"/>
</dbReference>
<evidence type="ECO:0000313" key="6">
    <source>
        <dbReference type="EMBL" id="SVD09802.1"/>
    </source>
</evidence>
<protein>
    <recommendedName>
        <fullName evidence="7">Geranylgeranylglycerol-phosphate geranylgeranyltransferase</fullName>
    </recommendedName>
</protein>
<organism evidence="6">
    <name type="scientific">marine metagenome</name>
    <dbReference type="NCBI Taxonomy" id="408172"/>
    <lineage>
        <taxon>unclassified sequences</taxon>
        <taxon>metagenomes</taxon>
        <taxon>ecological metagenomes</taxon>
    </lineage>
</organism>
<dbReference type="Gene3D" id="1.10.357.140">
    <property type="entry name" value="UbiA prenyltransferase"/>
    <property type="match status" value="1"/>
</dbReference>
<gene>
    <name evidence="6" type="ORF">METZ01_LOCUS362656</name>
</gene>
<feature type="non-terminal residue" evidence="6">
    <location>
        <position position="159"/>
    </location>
</feature>
<dbReference type="InterPro" id="IPR000537">
    <property type="entry name" value="UbiA_prenyltransferase"/>
</dbReference>
<proteinExistence type="predicted"/>
<dbReference type="EMBL" id="UINC01129422">
    <property type="protein sequence ID" value="SVD09802.1"/>
    <property type="molecule type" value="Genomic_DNA"/>
</dbReference>
<dbReference type="PANTHER" id="PTHR42723">
    <property type="entry name" value="CHLOROPHYLL SYNTHASE"/>
    <property type="match status" value="1"/>
</dbReference>
<accession>A0A382SJQ9</accession>
<evidence type="ECO:0000256" key="4">
    <source>
        <dbReference type="ARBA" id="ARBA00023136"/>
    </source>
</evidence>
<evidence type="ECO:0000256" key="5">
    <source>
        <dbReference type="SAM" id="Phobius"/>
    </source>
</evidence>
<comment type="subcellular location">
    <subcellularLocation>
        <location evidence="1">Membrane</location>
        <topology evidence="1">Multi-pass membrane protein</topology>
    </subcellularLocation>
</comment>
<name>A0A382SJQ9_9ZZZZ</name>
<evidence type="ECO:0008006" key="7">
    <source>
        <dbReference type="Google" id="ProtNLM"/>
    </source>
</evidence>
<evidence type="ECO:0000256" key="1">
    <source>
        <dbReference type="ARBA" id="ARBA00004141"/>
    </source>
</evidence>
<dbReference type="Pfam" id="PF01040">
    <property type="entry name" value="UbiA"/>
    <property type="match status" value="1"/>
</dbReference>
<evidence type="ECO:0000256" key="2">
    <source>
        <dbReference type="ARBA" id="ARBA00022692"/>
    </source>
</evidence>
<evidence type="ECO:0000256" key="3">
    <source>
        <dbReference type="ARBA" id="ARBA00022989"/>
    </source>
</evidence>
<feature type="transmembrane region" description="Helical" evidence="5">
    <location>
        <begin position="94"/>
        <end position="116"/>
    </location>
</feature>
<dbReference type="InterPro" id="IPR050475">
    <property type="entry name" value="Prenyltransferase_related"/>
</dbReference>
<dbReference type="InterPro" id="IPR044878">
    <property type="entry name" value="UbiA_sf"/>
</dbReference>
<feature type="transmembrane region" description="Helical" evidence="5">
    <location>
        <begin position="122"/>
        <end position="139"/>
    </location>
</feature>
<dbReference type="GO" id="GO:0016020">
    <property type="term" value="C:membrane"/>
    <property type="evidence" value="ECO:0007669"/>
    <property type="project" value="UniProtKB-SubCell"/>
</dbReference>
<dbReference type="AlphaFoldDB" id="A0A382SJQ9"/>
<reference evidence="6" key="1">
    <citation type="submission" date="2018-05" db="EMBL/GenBank/DDBJ databases">
        <authorList>
            <person name="Lanie J.A."/>
            <person name="Ng W.-L."/>
            <person name="Kazmierczak K.M."/>
            <person name="Andrzejewski T.M."/>
            <person name="Davidsen T.M."/>
            <person name="Wayne K.J."/>
            <person name="Tettelin H."/>
            <person name="Glass J.I."/>
            <person name="Rusch D."/>
            <person name="Podicherti R."/>
            <person name="Tsui H.-C.T."/>
            <person name="Winkler M.E."/>
        </authorList>
    </citation>
    <scope>NUCLEOTIDE SEQUENCE</scope>
</reference>
<sequence>MISKPEPMCPTSPTWSSMLVELLLLTRPRNCVLTGISVWVGAVTSGADNASFVVILAAIGAAAIAGSGNGMNDVVDLEVDRCNRPDRPLPSGRLSTGAALTVSALLGVTGLTLAFVAGIMPGMIAFAVIIGLALYNWFLKRVGLAGNVLVSLIAASTFP</sequence>
<keyword evidence="2 5" id="KW-0812">Transmembrane</keyword>